<dbReference type="Pfam" id="PF00144">
    <property type="entry name" value="Beta-lactamase"/>
    <property type="match status" value="1"/>
</dbReference>
<dbReference type="Gene3D" id="3.40.710.10">
    <property type="entry name" value="DD-peptidase/beta-lactamase superfamily"/>
    <property type="match status" value="1"/>
</dbReference>
<reference evidence="2 3" key="1">
    <citation type="submission" date="2018-12" db="EMBL/GenBank/DDBJ databases">
        <authorList>
            <consortium name="Pathogen Informatics"/>
        </authorList>
    </citation>
    <scope>NUCLEOTIDE SEQUENCE [LARGE SCALE GENOMIC DNA]</scope>
    <source>
        <strain evidence="2 3">NCTC10951</strain>
    </source>
</reference>
<dbReference type="AlphaFoldDB" id="A0A3S4V2L9"/>
<gene>
    <name evidence="2" type="primary">pbpE</name>
    <name evidence="2" type="ORF">NCTC10951_01561</name>
</gene>
<dbReference type="RefSeq" id="WP_126414130.1">
    <property type="nucleotide sequence ID" value="NZ_JASPER010000041.1"/>
</dbReference>
<sequence>MSIQLWFRLSALLTAVALLHASAPATASRSELDTAISQAKEAGAPSGAFALLRDGEVVQVETFGEANPDSVFLWGSVSKPVAASIARELESQGRLDPNAPAEQYAPGSTEASVRHLVNHTSGLGFGAKELDVDRPRANARDVVADHPATSTAGGYQYSSLGYLHLQAVLESASGGSYHSLVSESLPGAGASQEFCEHRIQGHRLAGPIALPLDSGYDGAGGAYGYTCGDIGTLASFAQQHVRDPDLTDVVDTGQHEQQYAGGWRLTHEDDGRLTHWHTGTVPGYFSAIYLDISSGDGTAMLLNASGYLHEQELASVARAAFDRSTDRKPATEAGSFAATLIPTALAGSAVLVMAAGFRWRSRRAALTWTALLTALTSSGVGLLMWSGYPARYLWLWEPGTLVAAGMLTLALLVAATASLCRLRTTAASGRP</sequence>
<organism evidence="2 3">
    <name type="scientific">Actinomyces viscosus</name>
    <dbReference type="NCBI Taxonomy" id="1656"/>
    <lineage>
        <taxon>Bacteria</taxon>
        <taxon>Bacillati</taxon>
        <taxon>Actinomycetota</taxon>
        <taxon>Actinomycetes</taxon>
        <taxon>Actinomycetales</taxon>
        <taxon>Actinomycetaceae</taxon>
        <taxon>Actinomyces</taxon>
    </lineage>
</organism>
<evidence type="ECO:0000313" key="3">
    <source>
        <dbReference type="Proteomes" id="UP000268658"/>
    </source>
</evidence>
<accession>A0A3S4V2L9</accession>
<proteinExistence type="predicted"/>
<dbReference type="PANTHER" id="PTHR46825:SF8">
    <property type="entry name" value="BETA-LACTAMASE-RELATED"/>
    <property type="match status" value="1"/>
</dbReference>
<feature type="domain" description="Beta-lactamase-related" evidence="1">
    <location>
        <begin position="34"/>
        <end position="312"/>
    </location>
</feature>
<dbReference type="SUPFAM" id="SSF56601">
    <property type="entry name" value="beta-lactamase/transpeptidase-like"/>
    <property type="match status" value="1"/>
</dbReference>
<dbReference type="PANTHER" id="PTHR46825">
    <property type="entry name" value="D-ALANYL-D-ALANINE-CARBOXYPEPTIDASE/ENDOPEPTIDASE AMPH"/>
    <property type="match status" value="1"/>
</dbReference>
<dbReference type="OrthoDB" id="3174977at2"/>
<dbReference type="Proteomes" id="UP000268658">
    <property type="component" value="Chromosome"/>
</dbReference>
<dbReference type="InterPro" id="IPR001466">
    <property type="entry name" value="Beta-lactam-related"/>
</dbReference>
<dbReference type="KEGG" id="avc:NCTC10951_01561"/>
<evidence type="ECO:0000259" key="1">
    <source>
        <dbReference type="Pfam" id="PF00144"/>
    </source>
</evidence>
<dbReference type="EMBL" id="LR134477">
    <property type="protein sequence ID" value="VEI16213.1"/>
    <property type="molecule type" value="Genomic_DNA"/>
</dbReference>
<name>A0A3S4V2L9_ACTVI</name>
<evidence type="ECO:0000313" key="2">
    <source>
        <dbReference type="EMBL" id="VEI16213.1"/>
    </source>
</evidence>
<protein>
    <submittedName>
        <fullName evidence="2">Penicillin-binding protein E</fullName>
    </submittedName>
</protein>
<dbReference type="InterPro" id="IPR050491">
    <property type="entry name" value="AmpC-like"/>
</dbReference>
<dbReference type="InterPro" id="IPR012338">
    <property type="entry name" value="Beta-lactam/transpept-like"/>
</dbReference>